<dbReference type="EMBL" id="KB446548">
    <property type="protein sequence ID" value="EME38138.1"/>
    <property type="molecule type" value="Genomic_DNA"/>
</dbReference>
<dbReference type="SUPFAM" id="SSF57850">
    <property type="entry name" value="RING/U-box"/>
    <property type="match status" value="1"/>
</dbReference>
<reference evidence="3 4" key="2">
    <citation type="journal article" date="2012" name="PLoS Pathog.">
        <title>Diverse lifestyles and strategies of plant pathogenesis encoded in the genomes of eighteen Dothideomycetes fungi.</title>
        <authorList>
            <person name="Ohm R.A."/>
            <person name="Feau N."/>
            <person name="Henrissat B."/>
            <person name="Schoch C.L."/>
            <person name="Horwitz B.A."/>
            <person name="Barry K.W."/>
            <person name="Condon B.J."/>
            <person name="Copeland A.C."/>
            <person name="Dhillon B."/>
            <person name="Glaser F."/>
            <person name="Hesse C.N."/>
            <person name="Kosti I."/>
            <person name="LaButti K."/>
            <person name="Lindquist E.A."/>
            <person name="Lucas S."/>
            <person name="Salamov A.A."/>
            <person name="Bradshaw R.E."/>
            <person name="Ciuffetti L."/>
            <person name="Hamelin R.C."/>
            <person name="Kema G.H.J."/>
            <person name="Lawrence C."/>
            <person name="Scott J.A."/>
            <person name="Spatafora J.W."/>
            <person name="Turgeon B.G."/>
            <person name="de Wit P.J.G.M."/>
            <person name="Zhong S."/>
            <person name="Goodwin S.B."/>
            <person name="Grigoriev I.V."/>
        </authorList>
    </citation>
    <scope>NUCLEOTIDE SEQUENCE [LARGE SCALE GENOMIC DNA]</scope>
    <source>
        <strain evidence="4">NZE10 / CBS 128990</strain>
    </source>
</reference>
<dbReference type="OrthoDB" id="8062037at2759"/>
<sequence>MDFSSDFPLGREYLLGNTAVLIKTPMVASWDEFLARCVMMTEDPECDDNGTVEDCSICFDVLDPGRSQYHWLSSGNVRIDGLVLKTGKCQHVFHAGCFLESIQMNPSCPICRMPMVNTAEEIVRAEAVAEALDRMSVGEYETTVGLTELPIEIRGRGLATCCVTAAHHLRIMGIGGPTPDREHQYTPSGVADHIDGRRIVESLLQAVGRRHERMCYIEHLIEQLPCRAATILRAQHSDVAYTYGMWRFSSDVAKLGVVCYARTYGMWSKDE</sequence>
<proteinExistence type="predicted"/>
<evidence type="ECO:0000313" key="3">
    <source>
        <dbReference type="EMBL" id="EME38138.1"/>
    </source>
</evidence>
<feature type="domain" description="RING-type" evidence="2">
    <location>
        <begin position="55"/>
        <end position="112"/>
    </location>
</feature>
<dbReference type="Pfam" id="PF13639">
    <property type="entry name" value="zf-RING_2"/>
    <property type="match status" value="1"/>
</dbReference>
<dbReference type="OMA" id="WTTETAM"/>
<dbReference type="HOGENOM" id="CLU_1026811_0_0_1"/>
<dbReference type="GO" id="GO:0008270">
    <property type="term" value="F:zinc ion binding"/>
    <property type="evidence" value="ECO:0007669"/>
    <property type="project" value="UniProtKB-KW"/>
</dbReference>
<dbReference type="InterPro" id="IPR013083">
    <property type="entry name" value="Znf_RING/FYVE/PHD"/>
</dbReference>
<dbReference type="AlphaFoldDB" id="M2XZN0"/>
<keyword evidence="1" id="KW-0863">Zinc-finger</keyword>
<keyword evidence="1" id="KW-0479">Metal-binding</keyword>
<evidence type="ECO:0000259" key="2">
    <source>
        <dbReference type="PROSITE" id="PS50089"/>
    </source>
</evidence>
<dbReference type="PROSITE" id="PS50089">
    <property type="entry name" value="ZF_RING_2"/>
    <property type="match status" value="1"/>
</dbReference>
<accession>M2XZN0</accession>
<dbReference type="InterPro" id="IPR001841">
    <property type="entry name" value="Znf_RING"/>
</dbReference>
<gene>
    <name evidence="3" type="ORF">DOTSEDRAFT_29723</name>
</gene>
<name>M2XZN0_DOTSN</name>
<reference evidence="4" key="1">
    <citation type="journal article" date="2012" name="PLoS Genet.">
        <title>The genomes of the fungal plant pathogens Cladosporium fulvum and Dothistroma septosporum reveal adaptation to different hosts and lifestyles but also signatures of common ancestry.</title>
        <authorList>
            <person name="de Wit P.J.G.M."/>
            <person name="van der Burgt A."/>
            <person name="Oekmen B."/>
            <person name="Stergiopoulos I."/>
            <person name="Abd-Elsalam K.A."/>
            <person name="Aerts A.L."/>
            <person name="Bahkali A.H."/>
            <person name="Beenen H.G."/>
            <person name="Chettri P."/>
            <person name="Cox M.P."/>
            <person name="Datema E."/>
            <person name="de Vries R.P."/>
            <person name="Dhillon B."/>
            <person name="Ganley A.R."/>
            <person name="Griffiths S.A."/>
            <person name="Guo Y."/>
            <person name="Hamelin R.C."/>
            <person name="Henrissat B."/>
            <person name="Kabir M.S."/>
            <person name="Jashni M.K."/>
            <person name="Kema G."/>
            <person name="Klaubauf S."/>
            <person name="Lapidus A."/>
            <person name="Levasseur A."/>
            <person name="Lindquist E."/>
            <person name="Mehrabi R."/>
            <person name="Ohm R.A."/>
            <person name="Owen T.J."/>
            <person name="Salamov A."/>
            <person name="Schwelm A."/>
            <person name="Schijlen E."/>
            <person name="Sun H."/>
            <person name="van den Burg H.A."/>
            <person name="van Ham R.C.H.J."/>
            <person name="Zhang S."/>
            <person name="Goodwin S.B."/>
            <person name="Grigoriev I.V."/>
            <person name="Collemare J."/>
            <person name="Bradshaw R.E."/>
        </authorList>
    </citation>
    <scope>NUCLEOTIDE SEQUENCE [LARGE SCALE GENOMIC DNA]</scope>
    <source>
        <strain evidence="4">NZE10 / CBS 128990</strain>
    </source>
</reference>
<evidence type="ECO:0000256" key="1">
    <source>
        <dbReference type="PROSITE-ProRule" id="PRU00175"/>
    </source>
</evidence>
<protein>
    <recommendedName>
        <fullName evidence="2">RING-type domain-containing protein</fullName>
    </recommendedName>
</protein>
<dbReference type="Proteomes" id="UP000016933">
    <property type="component" value="Unassembled WGS sequence"/>
</dbReference>
<dbReference type="Gene3D" id="3.30.40.10">
    <property type="entry name" value="Zinc/RING finger domain, C3HC4 (zinc finger)"/>
    <property type="match status" value="1"/>
</dbReference>
<organism evidence="3 4">
    <name type="scientific">Dothistroma septosporum (strain NZE10 / CBS 128990)</name>
    <name type="common">Red band needle blight fungus</name>
    <name type="synonym">Mycosphaerella pini</name>
    <dbReference type="NCBI Taxonomy" id="675120"/>
    <lineage>
        <taxon>Eukaryota</taxon>
        <taxon>Fungi</taxon>
        <taxon>Dikarya</taxon>
        <taxon>Ascomycota</taxon>
        <taxon>Pezizomycotina</taxon>
        <taxon>Dothideomycetes</taxon>
        <taxon>Dothideomycetidae</taxon>
        <taxon>Mycosphaerellales</taxon>
        <taxon>Mycosphaerellaceae</taxon>
        <taxon>Dothistroma</taxon>
    </lineage>
</organism>
<keyword evidence="4" id="KW-1185">Reference proteome</keyword>
<dbReference type="SMART" id="SM00184">
    <property type="entry name" value="RING"/>
    <property type="match status" value="1"/>
</dbReference>
<keyword evidence="1" id="KW-0862">Zinc</keyword>
<evidence type="ECO:0000313" key="4">
    <source>
        <dbReference type="Proteomes" id="UP000016933"/>
    </source>
</evidence>